<comment type="caution">
    <text evidence="10">The sequence shown here is derived from an EMBL/GenBank/DDBJ whole genome shotgun (WGS) entry which is preliminary data.</text>
</comment>
<keyword evidence="11" id="KW-1185">Reference proteome</keyword>
<evidence type="ECO:0000256" key="5">
    <source>
        <dbReference type="ARBA" id="ARBA00022556"/>
    </source>
</evidence>
<reference evidence="10" key="2">
    <citation type="submission" date="2023-01" db="EMBL/GenBank/DDBJ databases">
        <title>Draft genome sequence of Paraferrimonas sedimenticola strain NBRC 101628.</title>
        <authorList>
            <person name="Sun Q."/>
            <person name="Mori K."/>
        </authorList>
    </citation>
    <scope>NUCLEOTIDE SEQUENCE</scope>
    <source>
        <strain evidence="10">NBRC 101628</strain>
    </source>
</reference>
<evidence type="ECO:0000256" key="7">
    <source>
        <dbReference type="ARBA" id="ARBA00023239"/>
    </source>
</evidence>
<evidence type="ECO:0000256" key="8">
    <source>
        <dbReference type="ARBA" id="ARBA00025049"/>
    </source>
</evidence>
<dbReference type="GO" id="GO:0006633">
    <property type="term" value="P:fatty acid biosynthetic process"/>
    <property type="evidence" value="ECO:0007669"/>
    <property type="project" value="UniProtKB-UniRule"/>
</dbReference>
<dbReference type="GO" id="GO:0005737">
    <property type="term" value="C:cytoplasm"/>
    <property type="evidence" value="ECO:0007669"/>
    <property type="project" value="UniProtKB-SubCell"/>
</dbReference>
<evidence type="ECO:0000256" key="1">
    <source>
        <dbReference type="ARBA" id="ARBA00004496"/>
    </source>
</evidence>
<feature type="active site" evidence="9">
    <location>
        <position position="54"/>
    </location>
</feature>
<gene>
    <name evidence="9 10" type="primary">fabZ</name>
    <name evidence="10" type="ORF">GCM10007895_20170</name>
</gene>
<proteinExistence type="inferred from homology"/>
<accession>A0AA37RWK4</accession>
<dbReference type="GO" id="GO:0016020">
    <property type="term" value="C:membrane"/>
    <property type="evidence" value="ECO:0007669"/>
    <property type="project" value="GOC"/>
</dbReference>
<dbReference type="HAMAP" id="MF_00406">
    <property type="entry name" value="FabZ"/>
    <property type="match status" value="1"/>
</dbReference>
<dbReference type="CDD" id="cd01288">
    <property type="entry name" value="FabZ"/>
    <property type="match status" value="1"/>
</dbReference>
<comment type="function">
    <text evidence="8 9">Involved in unsaturated fatty acids biosynthesis. Catalyzes the dehydration of short chain beta-hydroxyacyl-ACPs and long chain saturated and unsaturated beta-hydroxyacyl-ACPs.</text>
</comment>
<evidence type="ECO:0000256" key="3">
    <source>
        <dbReference type="ARBA" id="ARBA00022490"/>
    </source>
</evidence>
<dbReference type="SUPFAM" id="SSF54637">
    <property type="entry name" value="Thioesterase/thiol ester dehydrase-isomerase"/>
    <property type="match status" value="1"/>
</dbReference>
<dbReference type="EC" id="4.2.1.59" evidence="9"/>
<evidence type="ECO:0000313" key="10">
    <source>
        <dbReference type="EMBL" id="GLP96711.1"/>
    </source>
</evidence>
<comment type="similarity">
    <text evidence="2 9">Belongs to the thioester dehydratase family. FabZ subfamily.</text>
</comment>
<dbReference type="PANTHER" id="PTHR30272">
    <property type="entry name" value="3-HYDROXYACYL-[ACYL-CARRIER-PROTEIN] DEHYDRATASE"/>
    <property type="match status" value="1"/>
</dbReference>
<dbReference type="PANTHER" id="PTHR30272:SF1">
    <property type="entry name" value="3-HYDROXYACYL-[ACYL-CARRIER-PROTEIN] DEHYDRATASE"/>
    <property type="match status" value="1"/>
</dbReference>
<dbReference type="NCBIfam" id="NF000582">
    <property type="entry name" value="PRK00006.1"/>
    <property type="match status" value="1"/>
</dbReference>
<dbReference type="GO" id="GO:0009245">
    <property type="term" value="P:lipid A biosynthetic process"/>
    <property type="evidence" value="ECO:0007669"/>
    <property type="project" value="UniProtKB-UniRule"/>
</dbReference>
<reference evidence="10" key="1">
    <citation type="journal article" date="2014" name="Int. J. Syst. Evol. Microbiol.">
        <title>Complete genome sequence of Corynebacterium casei LMG S-19264T (=DSM 44701T), isolated from a smear-ripened cheese.</title>
        <authorList>
            <consortium name="US DOE Joint Genome Institute (JGI-PGF)"/>
            <person name="Walter F."/>
            <person name="Albersmeier A."/>
            <person name="Kalinowski J."/>
            <person name="Ruckert C."/>
        </authorList>
    </citation>
    <scope>NUCLEOTIDE SEQUENCE</scope>
    <source>
        <strain evidence="10">NBRC 101628</strain>
    </source>
</reference>
<dbReference type="InterPro" id="IPR013114">
    <property type="entry name" value="FabA_FabZ"/>
</dbReference>
<dbReference type="InterPro" id="IPR029069">
    <property type="entry name" value="HotDog_dom_sf"/>
</dbReference>
<evidence type="ECO:0000256" key="6">
    <source>
        <dbReference type="ARBA" id="ARBA00023098"/>
    </source>
</evidence>
<evidence type="ECO:0000256" key="2">
    <source>
        <dbReference type="ARBA" id="ARBA00009174"/>
    </source>
</evidence>
<keyword evidence="7 9" id="KW-0456">Lyase</keyword>
<sequence length="151" mass="17159">MSEENKVMDINQVLEYLPHRYPFLLIDRVLDYKIGDTLTALKNVTFNEPFFQGHFPVKPVMPGVLILEAMAQATGILAFKTMGKPPSEVLYYFAGIDKARFKRVVEPGDQIIFEVKLLKERRGIGVFYGEAKVDGELVCSAELMCARREIN</sequence>
<keyword evidence="6 9" id="KW-0443">Lipid metabolism</keyword>
<dbReference type="Gene3D" id="3.10.129.10">
    <property type="entry name" value="Hotdog Thioesterase"/>
    <property type="match status" value="1"/>
</dbReference>
<keyword evidence="3 9" id="KW-0963">Cytoplasm</keyword>
<keyword evidence="4 9" id="KW-0444">Lipid biosynthesis</keyword>
<keyword evidence="5 9" id="KW-0441">Lipid A biosynthesis</keyword>
<evidence type="ECO:0000313" key="11">
    <source>
        <dbReference type="Proteomes" id="UP001161422"/>
    </source>
</evidence>
<dbReference type="GO" id="GO:0019171">
    <property type="term" value="F:(3R)-hydroxyacyl-[acyl-carrier-protein] dehydratase activity"/>
    <property type="evidence" value="ECO:0007669"/>
    <property type="project" value="UniProtKB-EC"/>
</dbReference>
<dbReference type="InterPro" id="IPR010084">
    <property type="entry name" value="FabZ"/>
</dbReference>
<evidence type="ECO:0000256" key="4">
    <source>
        <dbReference type="ARBA" id="ARBA00022516"/>
    </source>
</evidence>
<dbReference type="NCBIfam" id="TIGR01750">
    <property type="entry name" value="fabZ"/>
    <property type="match status" value="1"/>
</dbReference>
<protein>
    <recommendedName>
        <fullName evidence="9">3-hydroxyacyl-[acyl-carrier-protein] dehydratase FabZ</fullName>
        <ecNumber evidence="9">4.2.1.59</ecNumber>
    </recommendedName>
    <alternativeName>
        <fullName evidence="9">(3R)-hydroxymyristoyl-[acyl-carrier-protein] dehydratase</fullName>
        <shortName evidence="9">(3R)-hydroxymyristoyl-ACP dehydrase</shortName>
    </alternativeName>
    <alternativeName>
        <fullName evidence="9">Beta-hydroxyacyl-ACP dehydratase</fullName>
    </alternativeName>
</protein>
<name>A0AA37RWK4_9GAMM</name>
<dbReference type="AlphaFoldDB" id="A0AA37RWK4"/>
<dbReference type="FunFam" id="3.10.129.10:FF:000001">
    <property type="entry name" value="3-hydroxyacyl-[acyl-carrier-protein] dehydratase FabZ"/>
    <property type="match status" value="1"/>
</dbReference>
<comment type="subcellular location">
    <subcellularLocation>
        <location evidence="1 9">Cytoplasm</location>
    </subcellularLocation>
</comment>
<comment type="catalytic activity">
    <reaction evidence="9">
        <text>a (3R)-hydroxyacyl-[ACP] = a (2E)-enoyl-[ACP] + H2O</text>
        <dbReference type="Rhea" id="RHEA:13097"/>
        <dbReference type="Rhea" id="RHEA-COMP:9925"/>
        <dbReference type="Rhea" id="RHEA-COMP:9945"/>
        <dbReference type="ChEBI" id="CHEBI:15377"/>
        <dbReference type="ChEBI" id="CHEBI:78784"/>
        <dbReference type="ChEBI" id="CHEBI:78827"/>
        <dbReference type="EC" id="4.2.1.59"/>
    </reaction>
</comment>
<dbReference type="Proteomes" id="UP001161422">
    <property type="component" value="Unassembled WGS sequence"/>
</dbReference>
<organism evidence="10 11">
    <name type="scientific">Paraferrimonas sedimenticola</name>
    <dbReference type="NCBI Taxonomy" id="375674"/>
    <lineage>
        <taxon>Bacteria</taxon>
        <taxon>Pseudomonadati</taxon>
        <taxon>Pseudomonadota</taxon>
        <taxon>Gammaproteobacteria</taxon>
        <taxon>Alteromonadales</taxon>
        <taxon>Ferrimonadaceae</taxon>
        <taxon>Paraferrimonas</taxon>
    </lineage>
</organism>
<evidence type="ECO:0000256" key="9">
    <source>
        <dbReference type="HAMAP-Rule" id="MF_00406"/>
    </source>
</evidence>
<dbReference type="EMBL" id="BSNC01000005">
    <property type="protein sequence ID" value="GLP96711.1"/>
    <property type="molecule type" value="Genomic_DNA"/>
</dbReference>
<dbReference type="Pfam" id="PF07977">
    <property type="entry name" value="FabA"/>
    <property type="match status" value="1"/>
</dbReference>